<dbReference type="Proteomes" id="UP001322138">
    <property type="component" value="Unassembled WGS sequence"/>
</dbReference>
<dbReference type="EMBL" id="JAFFGZ010000004">
    <property type="protein sequence ID" value="KAK4646132.1"/>
    <property type="molecule type" value="Genomic_DNA"/>
</dbReference>
<protein>
    <recommendedName>
        <fullName evidence="3">Secreted protein</fullName>
    </recommendedName>
</protein>
<proteinExistence type="predicted"/>
<name>A0ABR0FTL3_9PEZI</name>
<evidence type="ECO:0008006" key="3">
    <source>
        <dbReference type="Google" id="ProtNLM"/>
    </source>
</evidence>
<keyword evidence="2" id="KW-1185">Reference proteome</keyword>
<organism evidence="1 2">
    <name type="scientific">Podospora bellae-mahoneyi</name>
    <dbReference type="NCBI Taxonomy" id="2093777"/>
    <lineage>
        <taxon>Eukaryota</taxon>
        <taxon>Fungi</taxon>
        <taxon>Dikarya</taxon>
        <taxon>Ascomycota</taxon>
        <taxon>Pezizomycotina</taxon>
        <taxon>Sordariomycetes</taxon>
        <taxon>Sordariomycetidae</taxon>
        <taxon>Sordariales</taxon>
        <taxon>Podosporaceae</taxon>
        <taxon>Podospora</taxon>
    </lineage>
</organism>
<evidence type="ECO:0000313" key="1">
    <source>
        <dbReference type="EMBL" id="KAK4646132.1"/>
    </source>
</evidence>
<comment type="caution">
    <text evidence="1">The sequence shown here is derived from an EMBL/GenBank/DDBJ whole genome shotgun (WGS) entry which is preliminary data.</text>
</comment>
<evidence type="ECO:0000313" key="2">
    <source>
        <dbReference type="Proteomes" id="UP001322138"/>
    </source>
</evidence>
<dbReference type="GeneID" id="87891486"/>
<accession>A0ABR0FTL3</accession>
<dbReference type="RefSeq" id="XP_062735108.1">
    <property type="nucleotide sequence ID" value="XM_062872342.1"/>
</dbReference>
<sequence>MSKLPGSPSSNSHYSPGRCAAAPHASLVAARLVLFWYPHFGRVDLAVLSSALQFHNQHECRFGTLFAKSNARLFNILKLFACLYTV</sequence>
<reference evidence="1 2" key="1">
    <citation type="journal article" date="2023" name="bioRxiv">
        <title>High-quality genome assemblies of four members of thePodospora anserinaspecies complex.</title>
        <authorList>
            <person name="Ament-Velasquez S.L."/>
            <person name="Vogan A.A."/>
            <person name="Wallerman O."/>
            <person name="Hartmann F."/>
            <person name="Gautier V."/>
            <person name="Silar P."/>
            <person name="Giraud T."/>
            <person name="Johannesson H."/>
        </authorList>
    </citation>
    <scope>NUCLEOTIDE SEQUENCE [LARGE SCALE GENOMIC DNA]</scope>
    <source>
        <strain evidence="1 2">CBS 112042</strain>
    </source>
</reference>
<gene>
    <name evidence="1" type="ORF">QC761_0039640</name>
</gene>